<evidence type="ECO:0000313" key="7">
    <source>
        <dbReference type="EMBL" id="KAJ4153663.1"/>
    </source>
</evidence>
<evidence type="ECO:0000313" key="8">
    <source>
        <dbReference type="Proteomes" id="UP001144673"/>
    </source>
</evidence>
<evidence type="ECO:0000256" key="3">
    <source>
        <dbReference type="ARBA" id="ARBA00022737"/>
    </source>
</evidence>
<keyword evidence="8" id="KW-1185">Reference proteome</keyword>
<organism evidence="7 8">
    <name type="scientific">Akanthomyces muscarius</name>
    <name type="common">Entomopathogenic fungus</name>
    <name type="synonym">Lecanicillium muscarium</name>
    <dbReference type="NCBI Taxonomy" id="2231603"/>
    <lineage>
        <taxon>Eukaryota</taxon>
        <taxon>Fungi</taxon>
        <taxon>Dikarya</taxon>
        <taxon>Ascomycota</taxon>
        <taxon>Pezizomycotina</taxon>
        <taxon>Sordariomycetes</taxon>
        <taxon>Hypocreomycetidae</taxon>
        <taxon>Hypocreales</taxon>
        <taxon>Cordycipitaceae</taxon>
        <taxon>Akanthomyces</taxon>
    </lineage>
</organism>
<dbReference type="KEGG" id="amus:LMH87_010143"/>
<evidence type="ECO:0000256" key="4">
    <source>
        <dbReference type="ARBA" id="ARBA00022771"/>
    </source>
</evidence>
<proteinExistence type="predicted"/>
<dbReference type="PANTHER" id="PTHR40626">
    <property type="entry name" value="MIP31509P"/>
    <property type="match status" value="1"/>
</dbReference>
<evidence type="ECO:0000256" key="1">
    <source>
        <dbReference type="ARBA" id="ARBA00004123"/>
    </source>
</evidence>
<dbReference type="Proteomes" id="UP001144673">
    <property type="component" value="Chromosome 5"/>
</dbReference>
<dbReference type="RefSeq" id="XP_056054321.1">
    <property type="nucleotide sequence ID" value="XM_056197253.1"/>
</dbReference>
<evidence type="ECO:0000256" key="5">
    <source>
        <dbReference type="ARBA" id="ARBA00022833"/>
    </source>
</evidence>
<name>A0A9W8QCQ3_AKAMU</name>
<dbReference type="PANTHER" id="PTHR40626:SF10">
    <property type="entry name" value="C2H2-TYPE DOMAIN-CONTAINING PROTEIN"/>
    <property type="match status" value="1"/>
</dbReference>
<evidence type="ECO:0000256" key="2">
    <source>
        <dbReference type="ARBA" id="ARBA00022723"/>
    </source>
</evidence>
<evidence type="ECO:0000256" key="6">
    <source>
        <dbReference type="ARBA" id="ARBA00023242"/>
    </source>
</evidence>
<reference evidence="7" key="1">
    <citation type="journal article" date="2023" name="Access Microbiol">
        <title>De-novo genome assembly for Akanthomyces muscarius, a biocontrol agent of insect agricultural pests.</title>
        <authorList>
            <person name="Erdos Z."/>
            <person name="Studholme D.J."/>
            <person name="Raymond B."/>
            <person name="Sharma M."/>
        </authorList>
    </citation>
    <scope>NUCLEOTIDE SEQUENCE</scope>
    <source>
        <strain evidence="7">Ve6</strain>
    </source>
</reference>
<dbReference type="GO" id="GO:0005634">
    <property type="term" value="C:nucleus"/>
    <property type="evidence" value="ECO:0007669"/>
    <property type="project" value="UniProtKB-SubCell"/>
</dbReference>
<gene>
    <name evidence="7" type="ORF">LMH87_010143</name>
</gene>
<dbReference type="GeneID" id="80897302"/>
<accession>A0A9W8QCQ3</accession>
<keyword evidence="5" id="KW-0862">Zinc</keyword>
<protein>
    <submittedName>
        <fullName evidence="7">Uncharacterized protein</fullName>
    </submittedName>
</protein>
<keyword evidence="4" id="KW-0863">Zinc-finger</keyword>
<sequence length="258" mass="28600">MEMWRAETEAKWNRVKSERTHKEATFASVLGTILRGVEINSTSTVSAFGNYILIHGLVQQIFLQRQSIDLDLTEKCFEQATLDRMDKALRSWQHCWSVAPESTLDPLSRNGPVAFNSTALLRIAYIRLTVDLGPYRSVMTRNPACLAKSVYGGTGMNLARSPSTDLAMLQCTRVLGIIVKKGIAFERKLLGMIAAIVNETLYASQVQKDSEASGRIRRLAAFTVRIWADALRGEPILHMVKTISDGLSLAADKLISAN</sequence>
<dbReference type="GO" id="GO:0000981">
    <property type="term" value="F:DNA-binding transcription factor activity, RNA polymerase II-specific"/>
    <property type="evidence" value="ECO:0007669"/>
    <property type="project" value="InterPro"/>
</dbReference>
<dbReference type="InterPro" id="IPR051059">
    <property type="entry name" value="VerF-like"/>
</dbReference>
<comment type="caution">
    <text evidence="7">The sequence shown here is derived from an EMBL/GenBank/DDBJ whole genome shotgun (WGS) entry which is preliminary data.</text>
</comment>
<keyword evidence="6" id="KW-0539">Nucleus</keyword>
<dbReference type="AlphaFoldDB" id="A0A9W8QCQ3"/>
<dbReference type="GO" id="GO:0008270">
    <property type="term" value="F:zinc ion binding"/>
    <property type="evidence" value="ECO:0007669"/>
    <property type="project" value="UniProtKB-KW"/>
</dbReference>
<keyword evidence="3" id="KW-0677">Repeat</keyword>
<dbReference type="GO" id="GO:0000785">
    <property type="term" value="C:chromatin"/>
    <property type="evidence" value="ECO:0007669"/>
    <property type="project" value="TreeGrafter"/>
</dbReference>
<dbReference type="GO" id="GO:0000978">
    <property type="term" value="F:RNA polymerase II cis-regulatory region sequence-specific DNA binding"/>
    <property type="evidence" value="ECO:0007669"/>
    <property type="project" value="InterPro"/>
</dbReference>
<keyword evidence="2" id="KW-0479">Metal-binding</keyword>
<comment type="subcellular location">
    <subcellularLocation>
        <location evidence="1">Nucleus</location>
    </subcellularLocation>
</comment>
<dbReference type="EMBL" id="JAJHUN010000008">
    <property type="protein sequence ID" value="KAJ4153663.1"/>
    <property type="molecule type" value="Genomic_DNA"/>
</dbReference>